<dbReference type="GO" id="GO:0008320">
    <property type="term" value="F:protein transmembrane transporter activity"/>
    <property type="evidence" value="ECO:0007669"/>
    <property type="project" value="TreeGrafter"/>
</dbReference>
<evidence type="ECO:0000256" key="5">
    <source>
        <dbReference type="ARBA" id="ARBA00022692"/>
    </source>
</evidence>
<keyword evidence="5" id="KW-0812">Transmembrane</keyword>
<dbReference type="Pfam" id="PF17287">
    <property type="entry name" value="POTRA_3"/>
    <property type="match status" value="1"/>
</dbReference>
<feature type="signal peptide" evidence="10">
    <location>
        <begin position="1"/>
        <end position="23"/>
    </location>
</feature>
<dbReference type="InterPro" id="IPR035251">
    <property type="entry name" value="ShlB_POTRA"/>
</dbReference>
<dbReference type="Gene3D" id="2.40.160.50">
    <property type="entry name" value="membrane protein fhac: a member of the omp85/tpsb transporter family"/>
    <property type="match status" value="1"/>
</dbReference>
<dbReference type="GO" id="GO:0098046">
    <property type="term" value="C:type V protein secretion system complex"/>
    <property type="evidence" value="ECO:0007669"/>
    <property type="project" value="TreeGrafter"/>
</dbReference>
<feature type="region of interest" description="Disordered" evidence="9">
    <location>
        <begin position="53"/>
        <end position="77"/>
    </location>
</feature>
<proteinExistence type="inferred from homology"/>
<keyword evidence="10" id="KW-0732">Signal</keyword>
<evidence type="ECO:0000256" key="3">
    <source>
        <dbReference type="ARBA" id="ARBA00022448"/>
    </source>
</evidence>
<dbReference type="InterPro" id="IPR027282">
    <property type="entry name" value="TPS"/>
</dbReference>
<evidence type="ECO:0000256" key="2">
    <source>
        <dbReference type="ARBA" id="ARBA00009055"/>
    </source>
</evidence>
<evidence type="ECO:0000256" key="8">
    <source>
        <dbReference type="ARBA" id="ARBA00023237"/>
    </source>
</evidence>
<evidence type="ECO:0000259" key="11">
    <source>
        <dbReference type="PROSITE" id="PS51779"/>
    </source>
</evidence>
<evidence type="ECO:0000256" key="1">
    <source>
        <dbReference type="ARBA" id="ARBA00004442"/>
    </source>
</evidence>
<dbReference type="GO" id="GO:0009279">
    <property type="term" value="C:cell outer membrane"/>
    <property type="evidence" value="ECO:0007669"/>
    <property type="project" value="UniProtKB-SubCell"/>
</dbReference>
<dbReference type="AlphaFoldDB" id="A0A0M6Y959"/>
<keyword evidence="6" id="KW-0653">Protein transport</keyword>
<feature type="domain" description="POTRA" evidence="11">
    <location>
        <begin position="80"/>
        <end position="155"/>
    </location>
</feature>
<gene>
    <name evidence="12" type="primary">shlB</name>
    <name evidence="12" type="ORF">LAL4801_03985</name>
</gene>
<dbReference type="Proteomes" id="UP000048926">
    <property type="component" value="Unassembled WGS sequence"/>
</dbReference>
<keyword evidence="8" id="KW-0998">Cell outer membrane</keyword>
<dbReference type="PANTHER" id="PTHR34597:SF3">
    <property type="entry name" value="OUTER MEMBRANE TRANSPORTER CDIB"/>
    <property type="match status" value="1"/>
</dbReference>
<comment type="similarity">
    <text evidence="2">Belongs to the TPS (TC 1.B.20) family.</text>
</comment>
<dbReference type="PIRSF" id="PIRSF029745">
    <property type="entry name" value="FhaC"/>
    <property type="match status" value="1"/>
</dbReference>
<feature type="chain" id="PRO_5005807758" evidence="10">
    <location>
        <begin position="24"/>
        <end position="579"/>
    </location>
</feature>
<dbReference type="RefSeq" id="WP_055658603.1">
    <property type="nucleotide sequence ID" value="NZ_CXST01000002.1"/>
</dbReference>
<keyword evidence="4" id="KW-1134">Transmembrane beta strand</keyword>
<accession>A0A0M6Y959</accession>
<dbReference type="InterPro" id="IPR051544">
    <property type="entry name" value="TPS_OM_transporter"/>
</dbReference>
<dbReference type="InterPro" id="IPR013686">
    <property type="entry name" value="Polypept-transport_assoc_ShlB"/>
</dbReference>
<dbReference type="GO" id="GO:0046819">
    <property type="term" value="P:protein secretion by the type V secretion system"/>
    <property type="evidence" value="ECO:0007669"/>
    <property type="project" value="TreeGrafter"/>
</dbReference>
<dbReference type="InterPro" id="IPR034746">
    <property type="entry name" value="POTRA"/>
</dbReference>
<comment type="subcellular location">
    <subcellularLocation>
        <location evidence="1">Cell outer membrane</location>
    </subcellularLocation>
</comment>
<keyword evidence="13" id="KW-1185">Reference proteome</keyword>
<evidence type="ECO:0000256" key="10">
    <source>
        <dbReference type="SAM" id="SignalP"/>
    </source>
</evidence>
<dbReference type="PANTHER" id="PTHR34597">
    <property type="entry name" value="SLR1661 PROTEIN"/>
    <property type="match status" value="1"/>
</dbReference>
<protein>
    <submittedName>
        <fullName evidence="12">Hemolysin transporter protein ShlB</fullName>
    </submittedName>
</protein>
<evidence type="ECO:0000256" key="7">
    <source>
        <dbReference type="ARBA" id="ARBA00023136"/>
    </source>
</evidence>
<dbReference type="Pfam" id="PF08479">
    <property type="entry name" value="POTRA_2"/>
    <property type="match status" value="1"/>
</dbReference>
<dbReference type="InterPro" id="IPR005565">
    <property type="entry name" value="Hemolysn_activator_HlyB_C"/>
</dbReference>
<keyword evidence="3" id="KW-0813">Transport</keyword>
<name>A0A0M6Y959_9HYPH</name>
<keyword evidence="7" id="KW-0472">Membrane</keyword>
<dbReference type="EMBL" id="CXST01000002">
    <property type="protein sequence ID" value="CTQ45531.1"/>
    <property type="molecule type" value="Genomic_DNA"/>
</dbReference>
<dbReference type="PROSITE" id="PS51779">
    <property type="entry name" value="POTRA"/>
    <property type="match status" value="1"/>
</dbReference>
<evidence type="ECO:0000256" key="6">
    <source>
        <dbReference type="ARBA" id="ARBA00022927"/>
    </source>
</evidence>
<dbReference type="Pfam" id="PF03865">
    <property type="entry name" value="ShlB"/>
    <property type="match status" value="1"/>
</dbReference>
<sequence>MRALARFLAPLAGALLFALPGAAQTPAGIENVLREQQQIIEREEQQRRLERDRFLGGTTEPSQRSPDLLPQATGGEGPCVDVDRIRFEGAKRVPANQLELLVRNRQGACLTLTDIQNVLRTATNYYVEKGFVTSRAYLVPQDLGSGELRVLIVEGSVSEVRLQENGKARRGATQLFGERSGRIMNIRDFEQGLEQINRLGSKEAVIRIEPGAGVGQSIVTIEVKDAYAVQLSASLDNGGATSTGRHQWNGIAGFEDVLGLNELLTISARSSLDRLDERIYSRSINAYLSVPWRYWTVNISGSYLDYLSRLESPSGDYSYDGTSWEGRVELDRVLHRNGRFVWRAGGAFSLKEANNFIEEIFIDASSQRLAVLEASTKISGRIAGGFGQASIAFKQGLEGFAAQKDSRQLDGTPAAQFSQVTLSGFYQRVWQNPVGQLSFQASTYGAFSPDTLFASERVTIGGPLSVRGFRDVSLSGDAGGYSQLELGFTPAFASKAPDNLKRLFGLPQVFAGLDAGGVLEDADDPLEGGELMGGAIGLRLSGGIVTGEVAYEWALAHPTFLDPAENGFLRFRLGISQTF</sequence>
<dbReference type="Gene3D" id="3.10.20.310">
    <property type="entry name" value="membrane protein fhac"/>
    <property type="match status" value="1"/>
</dbReference>
<dbReference type="STRING" id="187304.B0E33_03420"/>
<evidence type="ECO:0000313" key="12">
    <source>
        <dbReference type="EMBL" id="CTQ45531.1"/>
    </source>
</evidence>
<evidence type="ECO:0000313" key="13">
    <source>
        <dbReference type="Proteomes" id="UP000048926"/>
    </source>
</evidence>
<evidence type="ECO:0000256" key="9">
    <source>
        <dbReference type="SAM" id="MobiDB-lite"/>
    </source>
</evidence>
<dbReference type="OrthoDB" id="290122at2"/>
<evidence type="ECO:0000256" key="4">
    <source>
        <dbReference type="ARBA" id="ARBA00022452"/>
    </source>
</evidence>
<organism evidence="12 13">
    <name type="scientific">Roseibium aggregatum</name>
    <dbReference type="NCBI Taxonomy" id="187304"/>
    <lineage>
        <taxon>Bacteria</taxon>
        <taxon>Pseudomonadati</taxon>
        <taxon>Pseudomonadota</taxon>
        <taxon>Alphaproteobacteria</taxon>
        <taxon>Hyphomicrobiales</taxon>
        <taxon>Stappiaceae</taxon>
        <taxon>Roseibium</taxon>
    </lineage>
</organism>
<reference evidence="13" key="1">
    <citation type="submission" date="2015-07" db="EMBL/GenBank/DDBJ databases">
        <authorList>
            <person name="Rodrigo-Torres Lidia"/>
            <person name="Arahal R.David."/>
        </authorList>
    </citation>
    <scope>NUCLEOTIDE SEQUENCE [LARGE SCALE GENOMIC DNA]</scope>
    <source>
        <strain evidence="13">CECT 4801</strain>
    </source>
</reference>